<reference evidence="5" key="1">
    <citation type="journal article" date="2019" name="Int. J. Syst. Evol. Microbiol.">
        <title>The Global Catalogue of Microorganisms (GCM) 10K type strain sequencing project: providing services to taxonomists for standard genome sequencing and annotation.</title>
        <authorList>
            <consortium name="The Broad Institute Genomics Platform"/>
            <consortium name="The Broad Institute Genome Sequencing Center for Infectious Disease"/>
            <person name="Wu L."/>
            <person name="Ma J."/>
        </authorList>
    </citation>
    <scope>NUCLEOTIDE SEQUENCE [LARGE SCALE GENOMIC DNA]</scope>
    <source>
        <strain evidence="5">CCM 320</strain>
    </source>
</reference>
<evidence type="ECO:0000313" key="4">
    <source>
        <dbReference type="EMBL" id="MFC3211703.1"/>
    </source>
</evidence>
<proteinExistence type="predicted"/>
<evidence type="ECO:0000313" key="5">
    <source>
        <dbReference type="Proteomes" id="UP001595625"/>
    </source>
</evidence>
<evidence type="ECO:0000256" key="3">
    <source>
        <dbReference type="SAM" id="Phobius"/>
    </source>
</evidence>
<comment type="caution">
    <text evidence="4">The sequence shown here is derived from an EMBL/GenBank/DDBJ whole genome shotgun (WGS) entry which is preliminary data.</text>
</comment>
<dbReference type="PIRSF" id="PIRSF021292">
    <property type="entry name" value="Competence_ComGD"/>
    <property type="match status" value="1"/>
</dbReference>
<dbReference type="InterPro" id="IPR012902">
    <property type="entry name" value="N_methyl_site"/>
</dbReference>
<name>A0ABV7KQF9_PLAOK</name>
<keyword evidence="3" id="KW-1133">Transmembrane helix</keyword>
<sequence>MSEWRHCKHFNRWCSVIVQTGCVKNKGFSLLEVVIVLALLMATIGIGLPAYNQIAVQKEEERFFQLLKNDIYFAQTEAYRSGLSVSVMFREVGRYDLVQNQFSPISSREFPDSVILQKTSNLSSIGYWSNGSVIASGTLRFLTSTGERTIVVHLGKGRVVFSG</sequence>
<dbReference type="Pfam" id="PF07963">
    <property type="entry name" value="N_methyl"/>
    <property type="match status" value="1"/>
</dbReference>
<dbReference type="InterPro" id="IPR045584">
    <property type="entry name" value="Pilin-like"/>
</dbReference>
<evidence type="ECO:0000256" key="2">
    <source>
        <dbReference type="ARBA" id="ARBA00023287"/>
    </source>
</evidence>
<keyword evidence="3" id="KW-0472">Membrane</keyword>
<dbReference type="PROSITE" id="PS00409">
    <property type="entry name" value="PROKAR_NTER_METHYL"/>
    <property type="match status" value="1"/>
</dbReference>
<feature type="transmembrane region" description="Helical" evidence="3">
    <location>
        <begin position="30"/>
        <end position="51"/>
    </location>
</feature>
<organism evidence="4 5">
    <name type="scientific">Planomicrobium okeanokoites</name>
    <name type="common">Planococcus okeanokoites</name>
    <name type="synonym">Flavobacterium okeanokoites</name>
    <dbReference type="NCBI Taxonomy" id="244"/>
    <lineage>
        <taxon>Bacteria</taxon>
        <taxon>Bacillati</taxon>
        <taxon>Bacillota</taxon>
        <taxon>Bacilli</taxon>
        <taxon>Bacillales</taxon>
        <taxon>Caryophanaceae</taxon>
        <taxon>Planomicrobium</taxon>
    </lineage>
</organism>
<gene>
    <name evidence="4" type="ORF">ACFOEJ_11505</name>
</gene>
<comment type="subcellular location">
    <subcellularLocation>
        <location evidence="1">Cell surface</location>
    </subcellularLocation>
</comment>
<keyword evidence="3" id="KW-0812">Transmembrane</keyword>
<keyword evidence="2" id="KW-0178">Competence</keyword>
<dbReference type="EMBL" id="JBHRUJ010000016">
    <property type="protein sequence ID" value="MFC3211703.1"/>
    <property type="molecule type" value="Genomic_DNA"/>
</dbReference>
<keyword evidence="5" id="KW-1185">Reference proteome</keyword>
<dbReference type="SUPFAM" id="SSF54523">
    <property type="entry name" value="Pili subunits"/>
    <property type="match status" value="1"/>
</dbReference>
<dbReference type="RefSeq" id="WP_117312184.1">
    <property type="nucleotide sequence ID" value="NZ_JBHRUJ010000016.1"/>
</dbReference>
<accession>A0ABV7KQF9</accession>
<dbReference type="Proteomes" id="UP001595625">
    <property type="component" value="Unassembled WGS sequence"/>
</dbReference>
<dbReference type="InterPro" id="IPR016785">
    <property type="entry name" value="ComGD"/>
</dbReference>
<dbReference type="NCBIfam" id="TIGR02532">
    <property type="entry name" value="IV_pilin_GFxxxE"/>
    <property type="match status" value="1"/>
</dbReference>
<protein>
    <submittedName>
        <fullName evidence="4">Prepilin-type N-terminal cleavage/methylation domain-containing protein</fullName>
    </submittedName>
</protein>
<evidence type="ECO:0000256" key="1">
    <source>
        <dbReference type="ARBA" id="ARBA00004241"/>
    </source>
</evidence>